<dbReference type="Proteomes" id="UP000265643">
    <property type="component" value="Unassembled WGS sequence"/>
</dbReference>
<gene>
    <name evidence="2" type="ORF">KGMB01110_17650</name>
</gene>
<keyword evidence="3" id="KW-1185">Reference proteome</keyword>
<dbReference type="RefSeq" id="WP_117604030.1">
    <property type="nucleotide sequence ID" value="NZ_BHGK01000001.1"/>
</dbReference>
<protein>
    <recommendedName>
        <fullName evidence="4">DUF4860 domain-containing protein</fullName>
    </recommendedName>
</protein>
<keyword evidence="1" id="KW-1133">Transmembrane helix</keyword>
<organism evidence="2 3">
    <name type="scientific">Mediterraneibacter butyricigenes</name>
    <dbReference type="NCBI Taxonomy" id="2316025"/>
    <lineage>
        <taxon>Bacteria</taxon>
        <taxon>Bacillati</taxon>
        <taxon>Bacillota</taxon>
        <taxon>Clostridia</taxon>
        <taxon>Lachnospirales</taxon>
        <taxon>Lachnospiraceae</taxon>
        <taxon>Mediterraneibacter</taxon>
    </lineage>
</organism>
<comment type="caution">
    <text evidence="2">The sequence shown here is derived from an EMBL/GenBank/DDBJ whole genome shotgun (WGS) entry which is preliminary data.</text>
</comment>
<keyword evidence="1" id="KW-0812">Transmembrane</keyword>
<proteinExistence type="predicted"/>
<evidence type="ECO:0000313" key="2">
    <source>
        <dbReference type="EMBL" id="GCA67329.1"/>
    </source>
</evidence>
<evidence type="ECO:0000256" key="1">
    <source>
        <dbReference type="SAM" id="Phobius"/>
    </source>
</evidence>
<evidence type="ECO:0000313" key="3">
    <source>
        <dbReference type="Proteomes" id="UP000265643"/>
    </source>
</evidence>
<accession>A0A391PBZ6</accession>
<dbReference type="EMBL" id="BHGK01000001">
    <property type="protein sequence ID" value="GCA67329.1"/>
    <property type="molecule type" value="Genomic_DNA"/>
</dbReference>
<sequence length="161" mass="18029">MRFHSSKDHAIHLAFPVAVLFVFAASALMVLILSAHVYSTQTVRATENYQTSTPLAYLTEKVRQNDVADSISIEELSGISCLALRGSSDDISYTTYLYTYDGWLRELLVRDGTKVSPETGKKIIEASDFSIEELSNELYRLTITDTSGEIHTRILSERSRS</sequence>
<dbReference type="AlphaFoldDB" id="A0A391PBZ6"/>
<evidence type="ECO:0008006" key="4">
    <source>
        <dbReference type="Google" id="ProtNLM"/>
    </source>
</evidence>
<reference evidence="3" key="1">
    <citation type="submission" date="2018-09" db="EMBL/GenBank/DDBJ databases">
        <title>Draft Genome Sequence of Mediterraneibacter sp. KCTC 15684.</title>
        <authorList>
            <person name="Kim J.S."/>
            <person name="Han K.I."/>
            <person name="Suh M.K."/>
            <person name="Lee K.C."/>
            <person name="Eom M.K."/>
            <person name="Lee J.H."/>
            <person name="Park S.H."/>
            <person name="Kang S.W."/>
            <person name="Park J.E."/>
            <person name="Oh B.S."/>
            <person name="Yu S.Y."/>
            <person name="Choi S.H."/>
            <person name="Lee D.H."/>
            <person name="Yoon H."/>
            <person name="Kim B."/>
            <person name="Yang S.J."/>
            <person name="Lee J.S."/>
        </authorList>
    </citation>
    <scope>NUCLEOTIDE SEQUENCE [LARGE SCALE GENOMIC DNA]</scope>
    <source>
        <strain evidence="3">KCTC 15684</strain>
    </source>
</reference>
<feature type="transmembrane region" description="Helical" evidence="1">
    <location>
        <begin position="12"/>
        <end position="38"/>
    </location>
</feature>
<name>A0A391PBZ6_9FIRM</name>
<dbReference type="InterPro" id="IPR032340">
    <property type="entry name" value="DUF4860"/>
</dbReference>
<keyword evidence="1" id="KW-0472">Membrane</keyword>
<dbReference type="Pfam" id="PF16152">
    <property type="entry name" value="DUF4860"/>
    <property type="match status" value="1"/>
</dbReference>